<reference evidence="3 4" key="1">
    <citation type="submission" date="2021-03" db="EMBL/GenBank/DDBJ databases">
        <title>Paenibacillus artemisicola MWE-103 whole genome sequence.</title>
        <authorList>
            <person name="Ham Y.J."/>
        </authorList>
    </citation>
    <scope>NUCLEOTIDE SEQUENCE [LARGE SCALE GENOMIC DNA]</scope>
    <source>
        <strain evidence="3 4">MWE-103</strain>
    </source>
</reference>
<accession>A0ABS3WKV6</accession>
<dbReference type="EMBL" id="JAGGDJ010000089">
    <property type="protein sequence ID" value="MBO7748971.1"/>
    <property type="molecule type" value="Genomic_DNA"/>
</dbReference>
<comment type="caution">
    <text evidence="3">The sequence shown here is derived from an EMBL/GenBank/DDBJ whole genome shotgun (WGS) entry which is preliminary data.</text>
</comment>
<dbReference type="InterPro" id="IPR055171">
    <property type="entry name" value="GT-D-like"/>
</dbReference>
<proteinExistence type="predicted"/>
<feature type="region of interest" description="Disordered" evidence="1">
    <location>
        <begin position="225"/>
        <end position="257"/>
    </location>
</feature>
<evidence type="ECO:0000256" key="1">
    <source>
        <dbReference type="SAM" id="MobiDB-lite"/>
    </source>
</evidence>
<dbReference type="Proteomes" id="UP000670947">
    <property type="component" value="Unassembled WGS sequence"/>
</dbReference>
<feature type="compositionally biased region" description="Basic residues" evidence="1">
    <location>
        <begin position="227"/>
        <end position="257"/>
    </location>
</feature>
<dbReference type="NCBIfam" id="NF040628">
    <property type="entry name" value="GT-D_rel"/>
    <property type="match status" value="1"/>
</dbReference>
<evidence type="ECO:0000313" key="4">
    <source>
        <dbReference type="Proteomes" id="UP000670947"/>
    </source>
</evidence>
<feature type="domain" description="GT-D fold-like" evidence="2">
    <location>
        <begin position="8"/>
        <end position="231"/>
    </location>
</feature>
<gene>
    <name evidence="3" type="ORF">I8J29_32900</name>
</gene>
<evidence type="ECO:0000259" key="2">
    <source>
        <dbReference type="Pfam" id="PF22882"/>
    </source>
</evidence>
<evidence type="ECO:0000313" key="3">
    <source>
        <dbReference type="EMBL" id="MBO7748971.1"/>
    </source>
</evidence>
<sequence length="257" mass="29247">MAIGVRLTIDQTLSRIGRALKNKRPLSLVRVGDGENIVLAQSSVWTQRRVMREQWAIQAKKGRKGIPFPSLKLRDQVADAIRRADIVGVLPPGDRMINAPAYLKRPLTNQVFLHFGLAPQVTCHACFNRIAVRKARFRRILRGKRILVVTAKPGEVKAQLERKPYRLRVTATIPFSHYRQLGRTMRRVRALRSRFDIALISCGISAVLLAPRIADATGKVAVDFGKAPKKMRGTRRGRRRNKNRKRRRNRGQGRKKS</sequence>
<keyword evidence="4" id="KW-1185">Reference proteome</keyword>
<protein>
    <recommendedName>
        <fullName evidence="2">GT-D fold-like domain-containing protein</fullName>
    </recommendedName>
</protein>
<organism evidence="3 4">
    <name type="scientific">Paenibacillus artemisiicola</name>
    <dbReference type="NCBI Taxonomy" id="1172618"/>
    <lineage>
        <taxon>Bacteria</taxon>
        <taxon>Bacillati</taxon>
        <taxon>Bacillota</taxon>
        <taxon>Bacilli</taxon>
        <taxon>Bacillales</taxon>
        <taxon>Paenibacillaceae</taxon>
        <taxon>Paenibacillus</taxon>
    </lineage>
</organism>
<dbReference type="Pfam" id="PF22882">
    <property type="entry name" value="GT-D-like"/>
    <property type="match status" value="1"/>
</dbReference>
<dbReference type="RefSeq" id="WP_208851485.1">
    <property type="nucleotide sequence ID" value="NZ_JAGGDJ010000089.1"/>
</dbReference>
<dbReference type="InterPro" id="IPR049785">
    <property type="entry name" value="GT-D-like_firm"/>
</dbReference>
<name>A0ABS3WKV6_9BACL</name>